<name>A0A3M7QU77_BRAPC</name>
<dbReference type="EMBL" id="REGN01005162">
    <property type="protein sequence ID" value="RNA14538.1"/>
    <property type="molecule type" value="Genomic_DNA"/>
</dbReference>
<protein>
    <submittedName>
        <fullName evidence="1">Uncharacterized protein</fullName>
    </submittedName>
</protein>
<organism evidence="1 2">
    <name type="scientific">Brachionus plicatilis</name>
    <name type="common">Marine rotifer</name>
    <name type="synonym">Brachionus muelleri</name>
    <dbReference type="NCBI Taxonomy" id="10195"/>
    <lineage>
        <taxon>Eukaryota</taxon>
        <taxon>Metazoa</taxon>
        <taxon>Spiralia</taxon>
        <taxon>Gnathifera</taxon>
        <taxon>Rotifera</taxon>
        <taxon>Eurotatoria</taxon>
        <taxon>Monogononta</taxon>
        <taxon>Pseudotrocha</taxon>
        <taxon>Ploima</taxon>
        <taxon>Brachionidae</taxon>
        <taxon>Brachionus</taxon>
    </lineage>
</organism>
<accession>A0A3M7QU77</accession>
<keyword evidence="2" id="KW-1185">Reference proteome</keyword>
<evidence type="ECO:0000313" key="1">
    <source>
        <dbReference type="EMBL" id="RNA14538.1"/>
    </source>
</evidence>
<reference evidence="1 2" key="1">
    <citation type="journal article" date="2018" name="Sci. Rep.">
        <title>Genomic signatures of local adaptation to the degree of environmental predictability in rotifers.</title>
        <authorList>
            <person name="Franch-Gras L."/>
            <person name="Hahn C."/>
            <person name="Garcia-Roger E.M."/>
            <person name="Carmona M.J."/>
            <person name="Serra M."/>
            <person name="Gomez A."/>
        </authorList>
    </citation>
    <scope>NUCLEOTIDE SEQUENCE [LARGE SCALE GENOMIC DNA]</scope>
    <source>
        <strain evidence="1">HYR1</strain>
    </source>
</reference>
<proteinExistence type="predicted"/>
<sequence length="107" mass="12917">MARKFLKDFKIINCVNLDDSKLRDPKVNLFSSFTIDIKINAEKYFIFTFFKDVKNSSSFSWQRYERNWRTTNIAIFILRVHIINVWHKHLSLSLNRDRLFSINVSKL</sequence>
<evidence type="ECO:0000313" key="2">
    <source>
        <dbReference type="Proteomes" id="UP000276133"/>
    </source>
</evidence>
<dbReference type="Proteomes" id="UP000276133">
    <property type="component" value="Unassembled WGS sequence"/>
</dbReference>
<gene>
    <name evidence="1" type="ORF">BpHYR1_003729</name>
</gene>
<dbReference type="AlphaFoldDB" id="A0A3M7QU77"/>
<comment type="caution">
    <text evidence="1">The sequence shown here is derived from an EMBL/GenBank/DDBJ whole genome shotgun (WGS) entry which is preliminary data.</text>
</comment>